<sequence length="222" mass="24453">MSSFRIALIDGDAAIRSGRRLLLDSQEDMQVVYEESLALQALETVPDLLVDAIVIDHRLQGMDGVSLAKELVARISVQAQRIPAVIITGSYFTFELLMASIRAGATELVTQDSPASELLEAIRKSRRSQADVKLKPFADFLDANPYEPVASVDYLLNLARLDAEEREIIDALASAEDLDQVAANLGLSKSRVRELLESTMRTFGCATIEQLYLVVRDSRKIG</sequence>
<dbReference type="CDD" id="cd17535">
    <property type="entry name" value="REC_NarL-like"/>
    <property type="match status" value="1"/>
</dbReference>
<dbReference type="GO" id="GO:0000160">
    <property type="term" value="P:phosphorelay signal transduction system"/>
    <property type="evidence" value="ECO:0007669"/>
    <property type="project" value="InterPro"/>
</dbReference>
<evidence type="ECO:0000313" key="3">
    <source>
        <dbReference type="EMBL" id="CAB4689014.1"/>
    </source>
</evidence>
<dbReference type="EMBL" id="CAEZXK010000019">
    <property type="protein sequence ID" value="CAB4689014.1"/>
    <property type="molecule type" value="Genomic_DNA"/>
</dbReference>
<dbReference type="Pfam" id="PF00072">
    <property type="entry name" value="Response_reg"/>
    <property type="match status" value="1"/>
</dbReference>
<dbReference type="Gene3D" id="3.40.50.2300">
    <property type="match status" value="1"/>
</dbReference>
<gene>
    <name evidence="3" type="ORF">UFOPK2370_00824</name>
</gene>
<evidence type="ECO:0000259" key="2">
    <source>
        <dbReference type="PROSITE" id="PS50110"/>
    </source>
</evidence>
<dbReference type="InterPro" id="IPR058245">
    <property type="entry name" value="NreC/VraR/RcsB-like_REC"/>
</dbReference>
<dbReference type="PROSITE" id="PS50110">
    <property type="entry name" value="RESPONSE_REGULATORY"/>
    <property type="match status" value="1"/>
</dbReference>
<dbReference type="AlphaFoldDB" id="A0A6J6NWU0"/>
<dbReference type="GO" id="GO:0003677">
    <property type="term" value="F:DNA binding"/>
    <property type="evidence" value="ECO:0007669"/>
    <property type="project" value="UniProtKB-KW"/>
</dbReference>
<dbReference type="PANTHER" id="PTHR43214">
    <property type="entry name" value="TWO-COMPONENT RESPONSE REGULATOR"/>
    <property type="match status" value="1"/>
</dbReference>
<reference evidence="3" key="1">
    <citation type="submission" date="2020-05" db="EMBL/GenBank/DDBJ databases">
        <authorList>
            <person name="Chiriac C."/>
            <person name="Salcher M."/>
            <person name="Ghai R."/>
            <person name="Kavagutti S V."/>
        </authorList>
    </citation>
    <scope>NUCLEOTIDE SEQUENCE</scope>
</reference>
<accession>A0A6J6NWU0</accession>
<proteinExistence type="predicted"/>
<dbReference type="SMART" id="SM00448">
    <property type="entry name" value="REC"/>
    <property type="match status" value="1"/>
</dbReference>
<feature type="domain" description="Response regulatory" evidence="2">
    <location>
        <begin position="5"/>
        <end position="126"/>
    </location>
</feature>
<keyword evidence="1" id="KW-0238">DNA-binding</keyword>
<organism evidence="3">
    <name type="scientific">freshwater metagenome</name>
    <dbReference type="NCBI Taxonomy" id="449393"/>
    <lineage>
        <taxon>unclassified sequences</taxon>
        <taxon>metagenomes</taxon>
        <taxon>ecological metagenomes</taxon>
    </lineage>
</organism>
<dbReference type="PANTHER" id="PTHR43214:SF44">
    <property type="entry name" value="TWO-COMPONENT RESPONSE REGULATOR"/>
    <property type="match status" value="1"/>
</dbReference>
<protein>
    <submittedName>
        <fullName evidence="3">Unannotated protein</fullName>
    </submittedName>
</protein>
<dbReference type="InterPro" id="IPR001789">
    <property type="entry name" value="Sig_transdc_resp-reg_receiver"/>
</dbReference>
<dbReference type="SUPFAM" id="SSF52172">
    <property type="entry name" value="CheY-like"/>
    <property type="match status" value="1"/>
</dbReference>
<dbReference type="InterPro" id="IPR011006">
    <property type="entry name" value="CheY-like_superfamily"/>
</dbReference>
<evidence type="ECO:0000256" key="1">
    <source>
        <dbReference type="ARBA" id="ARBA00023125"/>
    </source>
</evidence>
<dbReference type="InterPro" id="IPR039420">
    <property type="entry name" value="WalR-like"/>
</dbReference>
<name>A0A6J6NWU0_9ZZZZ</name>